<protein>
    <recommendedName>
        <fullName evidence="1">NERD domain-containing protein</fullName>
    </recommendedName>
</protein>
<dbReference type="Proteomes" id="UP000298310">
    <property type="component" value="Segment"/>
</dbReference>
<evidence type="ECO:0000259" key="1">
    <source>
        <dbReference type="Pfam" id="PF08378"/>
    </source>
</evidence>
<evidence type="ECO:0000313" key="2">
    <source>
        <dbReference type="EMBL" id="ACX71183.1"/>
    </source>
</evidence>
<keyword evidence="3" id="KW-1185">Reference proteome</keyword>
<evidence type="ECO:0000313" key="3">
    <source>
        <dbReference type="Proteomes" id="UP000298310"/>
    </source>
</evidence>
<accession>D0UWL1</accession>
<gene>
    <name evidence="2" type="ORF">pZL12.106c</name>
</gene>
<feature type="domain" description="NERD" evidence="1">
    <location>
        <begin position="29"/>
        <end position="134"/>
    </location>
</feature>
<proteinExistence type="predicted"/>
<sequence>MWQRLLAALGVRTGRVRRADDVAARWEHGAAGEAATARLVAPLVSQGWGIRHDLRMPGSRANLDHLLVSPCGTAVVVVDSKHWHRGRTTLLDRGRVHCGADDRQDQVDAVARYAARVSRALNLPGVAVWPLLVIHGSPIAGGRLEAQAPDWGGVVHVLGPARLVPTLAAAPKAHDQARAAAVAARVDRVLTPYA</sequence>
<dbReference type="KEGG" id="vg:80142722"/>
<reference evidence="2 3" key="1">
    <citation type="journal article" date="2010" name="J. Bacteriol.">
        <title>Characterization of the replication, transfer, and plasmid/lytic phage cycle of the Streptomyces plasmid-phage pZL12.</title>
        <authorList>
            <person name="Zhong L."/>
            <person name="Cheng Q."/>
            <person name="Tian X."/>
            <person name="Zhao L."/>
            <person name="Qin Z."/>
        </authorList>
    </citation>
    <scope>NUCLEOTIDE SEQUENCE [LARGE SCALE GENOMIC DNA]</scope>
</reference>
<dbReference type="EMBL" id="GQ919031">
    <property type="protein sequence ID" value="ACX71183.1"/>
    <property type="molecule type" value="Genomic_DNA"/>
</dbReference>
<organism evidence="2 3">
    <name type="scientific">Streptomyces phage ZL12</name>
    <dbReference type="NCBI Taxonomy" id="2570911"/>
    <lineage>
        <taxon>Viruses</taxon>
        <taxon>Duplodnaviria</taxon>
        <taxon>Heunggongvirae</taxon>
        <taxon>Uroviricota</taxon>
        <taxon>Caudoviricetes</taxon>
        <taxon>Fuzanglongvirus</taxon>
        <taxon>Fuzanglongvirus ZL12</taxon>
    </lineage>
</organism>
<dbReference type="InterPro" id="IPR011528">
    <property type="entry name" value="NERD"/>
</dbReference>
<dbReference type="Pfam" id="PF08378">
    <property type="entry name" value="NERD"/>
    <property type="match status" value="1"/>
</dbReference>
<name>D0UWL1_9CAUD</name>